<evidence type="ECO:0000313" key="2">
    <source>
        <dbReference type="EMBL" id="KAH0571336.1"/>
    </source>
</evidence>
<keyword evidence="3" id="KW-1185">Reference proteome</keyword>
<proteinExistence type="predicted"/>
<accession>V6LPP0</accession>
<dbReference type="EMBL" id="KI546073">
    <property type="protein sequence ID" value="EST46585.1"/>
    <property type="molecule type" value="Genomic_DNA"/>
</dbReference>
<organism evidence="1">
    <name type="scientific">Spironucleus salmonicida</name>
    <dbReference type="NCBI Taxonomy" id="348837"/>
    <lineage>
        <taxon>Eukaryota</taxon>
        <taxon>Metamonada</taxon>
        <taxon>Diplomonadida</taxon>
        <taxon>Hexamitidae</taxon>
        <taxon>Hexamitinae</taxon>
        <taxon>Spironucleus</taxon>
    </lineage>
</organism>
<evidence type="ECO:0000313" key="3">
    <source>
        <dbReference type="Proteomes" id="UP000018208"/>
    </source>
</evidence>
<reference evidence="2" key="2">
    <citation type="submission" date="2020-12" db="EMBL/GenBank/DDBJ databases">
        <title>New Spironucleus salmonicida genome in near-complete chromosomes.</title>
        <authorList>
            <person name="Xu F."/>
            <person name="Kurt Z."/>
            <person name="Jimenez-Gonzalez A."/>
            <person name="Astvaldsson A."/>
            <person name="Andersson J.O."/>
            <person name="Svard S.G."/>
        </authorList>
    </citation>
    <scope>NUCLEOTIDE SEQUENCE</scope>
    <source>
        <strain evidence="2">ATCC 50377</strain>
    </source>
</reference>
<dbReference type="AlphaFoldDB" id="V6LPP0"/>
<evidence type="ECO:0000313" key="1">
    <source>
        <dbReference type="EMBL" id="EST46585.1"/>
    </source>
</evidence>
<gene>
    <name evidence="1" type="ORF">SS50377_13389</name>
    <name evidence="2" type="ORF">SS50377_27637</name>
</gene>
<name>V6LPP0_9EUKA</name>
<reference evidence="1 2" key="1">
    <citation type="journal article" date="2014" name="PLoS Genet.">
        <title>The Genome of Spironucleus salmonicida Highlights a Fish Pathogen Adapted to Fluctuating Environments.</title>
        <authorList>
            <person name="Xu F."/>
            <person name="Jerlstrom-Hultqvist J."/>
            <person name="Einarsson E."/>
            <person name="Astvaldsson A."/>
            <person name="Svard S.G."/>
            <person name="Andersson J.O."/>
        </authorList>
    </citation>
    <scope>NUCLEOTIDE SEQUENCE</scope>
    <source>
        <strain evidence="2">ATCC 50377</strain>
    </source>
</reference>
<sequence>MGCSSQQVKDQIVNENMFKLPSQQQQLQAGIKLPQNKELPINYLEIPTRLIISQLVSSKSQEQTNAVTKPNALLYRVAELVVQANAQNFNEFVLVFDSQFQSNQQLQWTGFMMNLLNVFIRRMTKGLVFGIDSLVQTQNNEITLVISTAKTLKYLYSEQKIEQDELEYMFADICISAVKNQQSFIEITYDPLTLNTTQVQLLLKEVYKTHTKLQDTFGRTFASLRKLNQHSLFSFTVLLFTLDAIQEILNGAVNKDLVVSNSFELKYNKDYEKKFNNRSFFSNLIVNSAYRQLMFFIVDNINQYAQTITIPFELRFRPTFLSVFSQMMSFQYPMMYQYQLEPLEQQDGYLTKLSVEKADQAYNKKVDGLLAYLCNQIPEQYRKLVNSIYSRSAIDDQNAENYSDNEENSKDKNQKITEIVDFVLQEYLFSPQQVIDIDVSKYDQDYIQKNMIQIKQEIENNLLGGDEVKIGVTLDQEVFIKVEKVTNRNKSRQQSRAAGRRQVMVKDEVEVLGKRKVYGEEQHEELNYDDAAGKIQMLFYDIDL</sequence>
<protein>
    <submittedName>
        <fullName evidence="1">Uncharacterized protein</fullName>
    </submittedName>
</protein>
<dbReference type="VEuPathDB" id="GiardiaDB:SS50377_27637"/>
<dbReference type="EMBL" id="AUWU02000007">
    <property type="protein sequence ID" value="KAH0571336.1"/>
    <property type="molecule type" value="Genomic_DNA"/>
</dbReference>
<dbReference type="Proteomes" id="UP000018208">
    <property type="component" value="Unassembled WGS sequence"/>
</dbReference>